<dbReference type="EMBL" id="CABPRJ010000016">
    <property type="protein sequence ID" value="VVC25639.1"/>
    <property type="molecule type" value="Genomic_DNA"/>
</dbReference>
<dbReference type="OrthoDB" id="10062525at2759"/>
<proteinExistence type="predicted"/>
<dbReference type="PANTHER" id="PTHR45913:SF19">
    <property type="entry name" value="LOW QUALITY PROTEIN: ZINC FINGER BED DOMAIN-CONTAINING PROTEIN 5-LIKE"/>
    <property type="match status" value="1"/>
</dbReference>
<dbReference type="Proteomes" id="UP000325440">
    <property type="component" value="Unassembled WGS sequence"/>
</dbReference>
<organism evidence="2 3">
    <name type="scientific">Cinara cedri</name>
    <dbReference type="NCBI Taxonomy" id="506608"/>
    <lineage>
        <taxon>Eukaryota</taxon>
        <taxon>Metazoa</taxon>
        <taxon>Ecdysozoa</taxon>
        <taxon>Arthropoda</taxon>
        <taxon>Hexapoda</taxon>
        <taxon>Insecta</taxon>
        <taxon>Pterygota</taxon>
        <taxon>Neoptera</taxon>
        <taxon>Paraneoptera</taxon>
        <taxon>Hemiptera</taxon>
        <taxon>Sternorrhyncha</taxon>
        <taxon>Aphidomorpha</taxon>
        <taxon>Aphidoidea</taxon>
        <taxon>Aphididae</taxon>
        <taxon>Lachninae</taxon>
        <taxon>Cinara</taxon>
    </lineage>
</organism>
<evidence type="ECO:0000313" key="2">
    <source>
        <dbReference type="EMBL" id="VVC25639.1"/>
    </source>
</evidence>
<sequence>MKCIFEDHLSQIVIWFEKYFQNENKWIQVPFNSFAPTDFDSIEKESLIELFCDNSLKAKFGRMDLIQFWISMKDEYSLLSDKAQRILISFSTSYLCETGFSVVAVIKTKHRSKKKCRKRNESGCVYFNSKI</sequence>
<dbReference type="Pfam" id="PF05699">
    <property type="entry name" value="Dimer_Tnp_hAT"/>
    <property type="match status" value="1"/>
</dbReference>
<name>A0A5E4M1D5_9HEMI</name>
<keyword evidence="3" id="KW-1185">Reference proteome</keyword>
<gene>
    <name evidence="2" type="ORF">CINCED_3A005643</name>
</gene>
<evidence type="ECO:0000313" key="3">
    <source>
        <dbReference type="Proteomes" id="UP000325440"/>
    </source>
</evidence>
<dbReference type="InterPro" id="IPR012337">
    <property type="entry name" value="RNaseH-like_sf"/>
</dbReference>
<dbReference type="InterPro" id="IPR008906">
    <property type="entry name" value="HATC_C_dom"/>
</dbReference>
<accession>A0A5E4M1D5</accession>
<reference evidence="2 3" key="1">
    <citation type="submission" date="2019-08" db="EMBL/GenBank/DDBJ databases">
        <authorList>
            <person name="Alioto T."/>
            <person name="Alioto T."/>
            <person name="Gomez Garrido J."/>
        </authorList>
    </citation>
    <scope>NUCLEOTIDE SEQUENCE [LARGE SCALE GENOMIC DNA]</scope>
</reference>
<dbReference type="PANTHER" id="PTHR45913">
    <property type="entry name" value="EPM2A-INTERACTING PROTEIN 1"/>
    <property type="match status" value="1"/>
</dbReference>
<feature type="domain" description="HAT C-terminal dimerisation" evidence="1">
    <location>
        <begin position="61"/>
        <end position="122"/>
    </location>
</feature>
<dbReference type="SUPFAM" id="SSF53098">
    <property type="entry name" value="Ribonuclease H-like"/>
    <property type="match status" value="1"/>
</dbReference>
<protein>
    <submittedName>
        <fullName evidence="2">Ribonuclease H-like domain,HAT, C-terminal dimerisation domain</fullName>
    </submittedName>
</protein>
<dbReference type="GO" id="GO:0046983">
    <property type="term" value="F:protein dimerization activity"/>
    <property type="evidence" value="ECO:0007669"/>
    <property type="project" value="InterPro"/>
</dbReference>
<dbReference type="AlphaFoldDB" id="A0A5E4M1D5"/>
<evidence type="ECO:0000259" key="1">
    <source>
        <dbReference type="Pfam" id="PF05699"/>
    </source>
</evidence>